<organism evidence="1 2">
    <name type="scientific">Daphnia pulex</name>
    <name type="common">Water flea</name>
    <dbReference type="NCBI Taxonomy" id="6669"/>
    <lineage>
        <taxon>Eukaryota</taxon>
        <taxon>Metazoa</taxon>
        <taxon>Ecdysozoa</taxon>
        <taxon>Arthropoda</taxon>
        <taxon>Crustacea</taxon>
        <taxon>Branchiopoda</taxon>
        <taxon>Diplostraca</taxon>
        <taxon>Cladocera</taxon>
        <taxon>Anomopoda</taxon>
        <taxon>Daphniidae</taxon>
        <taxon>Daphnia</taxon>
    </lineage>
</organism>
<name>E9H614_DAPPU</name>
<sequence length="353" mass="36073">MNVWFLQMYKGYRGHGYSYGRSTITVGQASSIGYLGGDNEEECSNSRFNRRRGERLAAAAIPTLSNNARFPPTTSPIRAPVAAPIPAPTVALIQAPIAAPISAPVAAPIRAPTAVIGLAATAGRGRALAAAAGNDAAAAPIRAPVAAPIRAPTAVIGLAATAGRGRALAAAAGNDAAAAPITAPVAAPLRAPTAVIGFAAPAGRGRALAAAAGYAAAAAPGNDAAAAPEIADPAAHLRPRPGGKECCYSFVANFYAHNNQVAENKRQCATIFINHLIVTGAMTIDDQKGEKFDCQQPEGCKCVKGPLHSPQCPYKIAVYAEKIATRKQEALNLAYLEFAEKLFAAGLIPADRA</sequence>
<gene>
    <name evidence="1" type="ORF">DAPPUDRAFT_253960</name>
</gene>
<dbReference type="EMBL" id="GL732595">
    <property type="protein sequence ID" value="EFX72836.1"/>
    <property type="molecule type" value="Genomic_DNA"/>
</dbReference>
<reference evidence="1 2" key="1">
    <citation type="journal article" date="2011" name="Science">
        <title>The ecoresponsive genome of Daphnia pulex.</title>
        <authorList>
            <person name="Colbourne J.K."/>
            <person name="Pfrender M.E."/>
            <person name="Gilbert D."/>
            <person name="Thomas W.K."/>
            <person name="Tucker A."/>
            <person name="Oakley T.H."/>
            <person name="Tokishita S."/>
            <person name="Aerts A."/>
            <person name="Arnold G.J."/>
            <person name="Basu M.K."/>
            <person name="Bauer D.J."/>
            <person name="Caceres C.E."/>
            <person name="Carmel L."/>
            <person name="Casola C."/>
            <person name="Choi J.H."/>
            <person name="Detter J.C."/>
            <person name="Dong Q."/>
            <person name="Dusheyko S."/>
            <person name="Eads B.D."/>
            <person name="Frohlich T."/>
            <person name="Geiler-Samerotte K.A."/>
            <person name="Gerlach D."/>
            <person name="Hatcher P."/>
            <person name="Jogdeo S."/>
            <person name="Krijgsveld J."/>
            <person name="Kriventseva E.V."/>
            <person name="Kultz D."/>
            <person name="Laforsch C."/>
            <person name="Lindquist E."/>
            <person name="Lopez J."/>
            <person name="Manak J.R."/>
            <person name="Muller J."/>
            <person name="Pangilinan J."/>
            <person name="Patwardhan R.P."/>
            <person name="Pitluck S."/>
            <person name="Pritham E.J."/>
            <person name="Rechtsteiner A."/>
            <person name="Rho M."/>
            <person name="Rogozin I.B."/>
            <person name="Sakarya O."/>
            <person name="Salamov A."/>
            <person name="Schaack S."/>
            <person name="Shapiro H."/>
            <person name="Shiga Y."/>
            <person name="Skalitzky C."/>
            <person name="Smith Z."/>
            <person name="Souvorov A."/>
            <person name="Sung W."/>
            <person name="Tang Z."/>
            <person name="Tsuchiya D."/>
            <person name="Tu H."/>
            <person name="Vos H."/>
            <person name="Wang M."/>
            <person name="Wolf Y.I."/>
            <person name="Yamagata H."/>
            <person name="Yamada T."/>
            <person name="Ye Y."/>
            <person name="Shaw J.R."/>
            <person name="Andrews J."/>
            <person name="Crease T.J."/>
            <person name="Tang H."/>
            <person name="Lucas S.M."/>
            <person name="Robertson H.M."/>
            <person name="Bork P."/>
            <person name="Koonin E.V."/>
            <person name="Zdobnov E.M."/>
            <person name="Grigoriev I.V."/>
            <person name="Lynch M."/>
            <person name="Boore J.L."/>
        </authorList>
    </citation>
    <scope>NUCLEOTIDE SEQUENCE [LARGE SCALE GENOMIC DNA]</scope>
</reference>
<proteinExistence type="predicted"/>
<protein>
    <submittedName>
        <fullName evidence="1">Uncharacterized protein</fullName>
    </submittedName>
</protein>
<dbReference type="HOGENOM" id="CLU_785866_0_0_1"/>
<evidence type="ECO:0000313" key="2">
    <source>
        <dbReference type="Proteomes" id="UP000000305"/>
    </source>
</evidence>
<dbReference type="STRING" id="6669.E9H614"/>
<accession>E9H614</accession>
<keyword evidence="2" id="KW-1185">Reference proteome</keyword>
<evidence type="ECO:0000313" key="1">
    <source>
        <dbReference type="EMBL" id="EFX72836.1"/>
    </source>
</evidence>
<dbReference type="AlphaFoldDB" id="E9H614"/>
<dbReference type="KEGG" id="dpx:DAPPUDRAFT_253960"/>
<dbReference type="InParanoid" id="E9H614"/>
<dbReference type="Proteomes" id="UP000000305">
    <property type="component" value="Unassembled WGS sequence"/>
</dbReference>